<feature type="transmembrane region" description="Helical" evidence="2">
    <location>
        <begin position="30"/>
        <end position="50"/>
    </location>
</feature>
<organism evidence="3 4">
    <name type="scientific">Dechloromonas agitata</name>
    <dbReference type="NCBI Taxonomy" id="73030"/>
    <lineage>
        <taxon>Bacteria</taxon>
        <taxon>Pseudomonadati</taxon>
        <taxon>Pseudomonadota</taxon>
        <taxon>Betaproteobacteria</taxon>
        <taxon>Rhodocyclales</taxon>
        <taxon>Azonexaceae</taxon>
        <taxon>Dechloromonas</taxon>
    </lineage>
</organism>
<accession>A0A930BQN9</accession>
<keyword evidence="2" id="KW-1133">Transmembrane helix</keyword>
<dbReference type="Proteomes" id="UP000718593">
    <property type="component" value="Unassembled WGS sequence"/>
</dbReference>
<evidence type="ECO:0000256" key="2">
    <source>
        <dbReference type="SAM" id="Phobius"/>
    </source>
</evidence>
<comment type="caution">
    <text evidence="3">The sequence shown here is derived from an EMBL/GenBank/DDBJ whole genome shotgun (WGS) entry which is preliminary data.</text>
</comment>
<dbReference type="PANTHER" id="PTHR30441">
    <property type="entry name" value="DUF748 DOMAIN-CONTAINING PROTEIN"/>
    <property type="match status" value="1"/>
</dbReference>
<feature type="region of interest" description="Disordered" evidence="1">
    <location>
        <begin position="710"/>
        <end position="735"/>
    </location>
</feature>
<evidence type="ECO:0000313" key="3">
    <source>
        <dbReference type="EMBL" id="MBF1163942.1"/>
    </source>
</evidence>
<dbReference type="AlphaFoldDB" id="A0A930BQN9"/>
<dbReference type="InterPro" id="IPR052894">
    <property type="entry name" value="AsmA-related"/>
</dbReference>
<name>A0A930BQN9_9RHOO</name>
<dbReference type="PANTHER" id="PTHR30441:SF8">
    <property type="entry name" value="DUF748 DOMAIN-CONTAINING PROTEIN"/>
    <property type="match status" value="1"/>
</dbReference>
<dbReference type="GO" id="GO:0005886">
    <property type="term" value="C:plasma membrane"/>
    <property type="evidence" value="ECO:0007669"/>
    <property type="project" value="TreeGrafter"/>
</dbReference>
<evidence type="ECO:0000313" key="4">
    <source>
        <dbReference type="Proteomes" id="UP000718593"/>
    </source>
</evidence>
<proteinExistence type="predicted"/>
<protein>
    <submittedName>
        <fullName evidence="3">DUF748 domain-containing protein</fullName>
    </submittedName>
</protein>
<dbReference type="Pfam" id="PF05359">
    <property type="entry name" value="DUF748"/>
    <property type="match status" value="1"/>
</dbReference>
<keyword evidence="2" id="KW-0812">Transmembrane</keyword>
<gene>
    <name evidence="3" type="ORF">HXL68_02770</name>
</gene>
<evidence type="ECO:0000256" key="1">
    <source>
        <dbReference type="SAM" id="MobiDB-lite"/>
    </source>
</evidence>
<sequence>MGQQGSSHSVATSRLSTIVKSPRSRKFGKWFAVVLLLFTVFGFFAAPPLAKSILLKQLSQQLHREVSIEQIAINPYALSARVNGLSIKAEGGKEVAGFDELFVNLSSASIFKLAAVVDEIRLQGLRVAVARVAEGRYDISDLLDEWMKPKDEPDNGTPRFSLNNIQVLNGKIVFDDQPKGKVHTISDLNLTVPFISSLPYQAEVLVSPSFSANINGSQLALTGESKPFSTTHESQLNLDLDRFDLSVLQPYLPESLPFRLNAGLLDTEMKAMFKEVSDQVYSVSVVGAAHVSGLSVGEPDQSPLLDWKRLDVELEQIDPINRVAAVRRVGLDGLEVSLAVNKQGEFNVLRVLDKLAAATPAKPAKEDKPAEPGKPFAWTLGEFALSNGLLRWQDQSNPTPVAGEVRKLQARVGKVDGRLVEPIVIDEVSYQIDLGERFKVEGMAFKGIKVDLPGRQVDIAEVSNNGTRARMLRDKDGRIEWVSPPALKAARATNAQPPAKAKDEKPWVGRLGKLVVDDLAFRFEDRTTQPVAVQEIEGFSLHGEELTNAPNQKGKIALKTKINQKGSLNVDGSLQVVPLEVAVKVETLAVPLMPLEPYVGQFLNVSLHRGLISNKGEAMARLDTAGLKAGYKGNFTLGDFLAVDKANSADFLKWKSLYFGGIDFRLEPMAVNIGEIALSDFYSRLILNKDGRLNVADIVKQPAGKAAEAKPVEPAAAAAGSETKEAARAAPPAVAPTKPPLPIRIAKITLQNGTVNFSDFFVKPNYTVNVTRLGGRVNGLSSAADTVADMELRGKYANSAPVEILGKLNPLAAKSFLDIKAAITGVDLTGFSPYSGKYAGYAIEKGKLSLNVAYKLE</sequence>
<dbReference type="GO" id="GO:0090313">
    <property type="term" value="P:regulation of protein targeting to membrane"/>
    <property type="evidence" value="ECO:0007669"/>
    <property type="project" value="TreeGrafter"/>
</dbReference>
<dbReference type="EMBL" id="JABZMI010000026">
    <property type="protein sequence ID" value="MBF1163942.1"/>
    <property type="molecule type" value="Genomic_DNA"/>
</dbReference>
<dbReference type="InterPro" id="IPR008023">
    <property type="entry name" value="DUF748"/>
</dbReference>
<feature type="non-terminal residue" evidence="3">
    <location>
        <position position="857"/>
    </location>
</feature>
<feature type="compositionally biased region" description="Low complexity" evidence="1">
    <location>
        <begin position="712"/>
        <end position="721"/>
    </location>
</feature>
<keyword evidence="2" id="KW-0472">Membrane</keyword>
<reference evidence="3" key="1">
    <citation type="submission" date="2020-04" db="EMBL/GenBank/DDBJ databases">
        <title>Deep metagenomics examines the oral microbiome during advanced dental caries in children, revealing novel taxa and co-occurrences with host molecules.</title>
        <authorList>
            <person name="Baker J.L."/>
            <person name="Morton J.T."/>
            <person name="Dinis M."/>
            <person name="Alvarez R."/>
            <person name="Tran N.C."/>
            <person name="Knight R."/>
            <person name="Edlund A."/>
        </authorList>
    </citation>
    <scope>NUCLEOTIDE SEQUENCE</scope>
    <source>
        <strain evidence="3">JCVI_32_bin.24</strain>
    </source>
</reference>